<dbReference type="Proteomes" id="UP000298460">
    <property type="component" value="Unassembled WGS sequence"/>
</dbReference>
<accession>A0A4Z0QZP0</accession>
<evidence type="ECO:0000313" key="2">
    <source>
        <dbReference type="Proteomes" id="UP000298460"/>
    </source>
</evidence>
<keyword evidence="1" id="KW-0808">Transferase</keyword>
<dbReference type="PANTHER" id="PTHR43861:SF1">
    <property type="entry name" value="TRANS-ACONITATE 2-METHYLTRANSFERASE"/>
    <property type="match status" value="1"/>
</dbReference>
<reference evidence="1 2" key="1">
    <citation type="submission" date="2019-03" db="EMBL/GenBank/DDBJ databases">
        <title>Draft Genome Sequence of Desulfosporosinus fructosivorans Strain 63.6F, Isolated from Marine Sediment in the Baltic Sea.</title>
        <authorList>
            <person name="Hausmann B."/>
            <person name="Vandieken V."/>
            <person name="Pjevac P."/>
            <person name="Schreck K."/>
            <person name="Herbold C.W."/>
            <person name="Loy A."/>
        </authorList>
    </citation>
    <scope>NUCLEOTIDE SEQUENCE [LARGE SCALE GENOMIC DNA]</scope>
    <source>
        <strain evidence="1 2">63.6F</strain>
    </source>
</reference>
<dbReference type="PANTHER" id="PTHR43861">
    <property type="entry name" value="TRANS-ACONITATE 2-METHYLTRANSFERASE-RELATED"/>
    <property type="match status" value="1"/>
</dbReference>
<dbReference type="SUPFAM" id="SSF53335">
    <property type="entry name" value="S-adenosyl-L-methionine-dependent methyltransferases"/>
    <property type="match status" value="1"/>
</dbReference>
<name>A0A4Z0QZP0_9FIRM</name>
<dbReference type="CDD" id="cd02440">
    <property type="entry name" value="AdoMet_MTases"/>
    <property type="match status" value="1"/>
</dbReference>
<dbReference type="EMBL" id="SPQQ01000013">
    <property type="protein sequence ID" value="TGE35545.1"/>
    <property type="molecule type" value="Genomic_DNA"/>
</dbReference>
<dbReference type="Gene3D" id="3.40.50.150">
    <property type="entry name" value="Vaccinia Virus protein VP39"/>
    <property type="match status" value="1"/>
</dbReference>
<dbReference type="RefSeq" id="WP_135551665.1">
    <property type="nucleotide sequence ID" value="NZ_SPQQ01000013.1"/>
</dbReference>
<proteinExistence type="predicted"/>
<keyword evidence="1" id="KW-0489">Methyltransferase</keyword>
<protein>
    <submittedName>
        <fullName evidence="1">Class I SAM-dependent methyltransferase</fullName>
    </submittedName>
</protein>
<sequence>MINLTVDFYNKNAHEFYNNTLNVDMSEHYRRFEEYLLPENRILDAGCGSGRDSLYFLSKGYNVDAFDASEEMVNLSSKLTGLSVLHAKFEDVDLDGMFNGIWASASLLHVDRGSIINILQRLASKLSEDGVFFMSFKYGDKVYQKDDRLFNGYDENSFSEMLTYIPVLTICELYKTADVRDERINEYWLSAIVKKMHL</sequence>
<evidence type="ECO:0000313" key="1">
    <source>
        <dbReference type="EMBL" id="TGE35545.1"/>
    </source>
</evidence>
<dbReference type="OrthoDB" id="9804312at2"/>
<dbReference type="Pfam" id="PF13489">
    <property type="entry name" value="Methyltransf_23"/>
    <property type="match status" value="1"/>
</dbReference>
<gene>
    <name evidence="1" type="ORF">E4K67_24835</name>
</gene>
<keyword evidence="2" id="KW-1185">Reference proteome</keyword>
<organism evidence="1 2">
    <name type="scientific">Desulfosporosinus fructosivorans</name>
    <dbReference type="NCBI Taxonomy" id="2018669"/>
    <lineage>
        <taxon>Bacteria</taxon>
        <taxon>Bacillati</taxon>
        <taxon>Bacillota</taxon>
        <taxon>Clostridia</taxon>
        <taxon>Eubacteriales</taxon>
        <taxon>Desulfitobacteriaceae</taxon>
        <taxon>Desulfosporosinus</taxon>
    </lineage>
</organism>
<dbReference type="AlphaFoldDB" id="A0A4Z0QZP0"/>
<dbReference type="InterPro" id="IPR029063">
    <property type="entry name" value="SAM-dependent_MTases_sf"/>
</dbReference>
<dbReference type="GO" id="GO:0008168">
    <property type="term" value="F:methyltransferase activity"/>
    <property type="evidence" value="ECO:0007669"/>
    <property type="project" value="UniProtKB-KW"/>
</dbReference>
<dbReference type="GO" id="GO:0032259">
    <property type="term" value="P:methylation"/>
    <property type="evidence" value="ECO:0007669"/>
    <property type="project" value="UniProtKB-KW"/>
</dbReference>
<comment type="caution">
    <text evidence="1">The sequence shown here is derived from an EMBL/GenBank/DDBJ whole genome shotgun (WGS) entry which is preliminary data.</text>
</comment>